<dbReference type="AlphaFoldDB" id="A0A8S9IUG7"/>
<reference evidence="2" key="1">
    <citation type="submission" date="2019-12" db="EMBL/GenBank/DDBJ databases">
        <title>Genome sequencing and annotation of Brassica cretica.</title>
        <authorList>
            <person name="Studholme D.J."/>
            <person name="Sarris P.F."/>
        </authorList>
    </citation>
    <scope>NUCLEOTIDE SEQUENCE</scope>
    <source>
        <strain evidence="2">PFS-102/07</strain>
        <tissue evidence="2">Leaf</tissue>
    </source>
</reference>
<organism evidence="2">
    <name type="scientific">Brassica cretica</name>
    <name type="common">Mustard</name>
    <dbReference type="NCBI Taxonomy" id="69181"/>
    <lineage>
        <taxon>Eukaryota</taxon>
        <taxon>Viridiplantae</taxon>
        <taxon>Streptophyta</taxon>
        <taxon>Embryophyta</taxon>
        <taxon>Tracheophyta</taxon>
        <taxon>Spermatophyta</taxon>
        <taxon>Magnoliopsida</taxon>
        <taxon>eudicotyledons</taxon>
        <taxon>Gunneridae</taxon>
        <taxon>Pentapetalae</taxon>
        <taxon>rosids</taxon>
        <taxon>malvids</taxon>
        <taxon>Brassicales</taxon>
        <taxon>Brassicaceae</taxon>
        <taxon>Brassiceae</taxon>
        <taxon>Brassica</taxon>
    </lineage>
</organism>
<sequence>MNLHTLQQLLHHHTQTLQLIWLTVPGSWNSLPIALRLSLLINFGSQLVYLLGVGTVPFLGAITLLVLIGFSARLKQSAPVVPAAREQPAQQHPAELGWSAAFEASVVASVATEQ</sequence>
<evidence type="ECO:0008006" key="3">
    <source>
        <dbReference type="Google" id="ProtNLM"/>
    </source>
</evidence>
<evidence type="ECO:0000256" key="1">
    <source>
        <dbReference type="SAM" id="Phobius"/>
    </source>
</evidence>
<comment type="caution">
    <text evidence="2">The sequence shown here is derived from an EMBL/GenBank/DDBJ whole genome shotgun (WGS) entry which is preliminary data.</text>
</comment>
<proteinExistence type="predicted"/>
<name>A0A8S9IUG7_BRACR</name>
<protein>
    <recommendedName>
        <fullName evidence="3">PRA1 family protein</fullName>
    </recommendedName>
</protein>
<keyword evidence="1" id="KW-1133">Transmembrane helix</keyword>
<evidence type="ECO:0000313" key="2">
    <source>
        <dbReference type="EMBL" id="KAF2573374.1"/>
    </source>
</evidence>
<keyword evidence="1" id="KW-0472">Membrane</keyword>
<dbReference type="EMBL" id="QGKY02001015">
    <property type="protein sequence ID" value="KAF2573374.1"/>
    <property type="molecule type" value="Genomic_DNA"/>
</dbReference>
<keyword evidence="1" id="KW-0812">Transmembrane</keyword>
<accession>A0A8S9IUG7</accession>
<feature type="transmembrane region" description="Helical" evidence="1">
    <location>
        <begin position="47"/>
        <end position="70"/>
    </location>
</feature>
<gene>
    <name evidence="2" type="ORF">F2Q70_00003113</name>
</gene>